<dbReference type="OrthoDB" id="9986677at2759"/>
<dbReference type="AlphaFoldDB" id="A0A8E5HU00"/>
<proteinExistence type="predicted"/>
<dbReference type="RefSeq" id="XP_042998966.1">
    <property type="nucleotide sequence ID" value="XM_043143033.1"/>
</dbReference>
<dbReference type="Proteomes" id="UP000027002">
    <property type="component" value="Chromosome 4"/>
</dbReference>
<reference evidence="1" key="1">
    <citation type="submission" date="2020-03" db="EMBL/GenBank/DDBJ databases">
        <title>A mixture of massive structural variations and highly conserved coding sequences in Ustilaginoidea virens genome.</title>
        <authorList>
            <person name="Zhang K."/>
            <person name="Zhao Z."/>
            <person name="Zhang Z."/>
            <person name="Li Y."/>
            <person name="Hsiang T."/>
            <person name="Sun W."/>
        </authorList>
    </citation>
    <scope>NUCLEOTIDE SEQUENCE</scope>
    <source>
        <strain evidence="1">UV-8b</strain>
    </source>
</reference>
<evidence type="ECO:0000313" key="2">
    <source>
        <dbReference type="Proteomes" id="UP000027002"/>
    </source>
</evidence>
<dbReference type="EMBL" id="CP072756">
    <property type="protein sequence ID" value="QUC21293.1"/>
    <property type="molecule type" value="Genomic_DNA"/>
</dbReference>
<name>A0A8E5HU00_USTVR</name>
<accession>A0A8E5HU00</accession>
<keyword evidence="2" id="KW-1185">Reference proteome</keyword>
<dbReference type="GeneID" id="66066313"/>
<evidence type="ECO:0000313" key="1">
    <source>
        <dbReference type="EMBL" id="QUC21293.1"/>
    </source>
</evidence>
<sequence>MHHARLLTCKYSVQCDGFPALSVQPALFRRQNLPENANGVLECGNLHLARNRGTMAPRTNPEAKFVVSYAVSKTCDKQSRPDEGLESRLRSISAGELWTASLHQHEDRLDARPTEAAGPAVQVGSAAEQFDEFRKQNKRDPYLDAGKLYAVDGALESGNVEKQAAFGKVAYAGELALLLLAVGSPPVPLTDDEHLPVDALRAWVIGAVLSWAALPPGSCPPGDWGTLDGPCRSNPGPFNVKEHANVTMMTAAGSTVNYAVDILLA</sequence>
<gene>
    <name evidence="1" type="ORF">UV8b_05536</name>
</gene>
<protein>
    <submittedName>
        <fullName evidence="1">Uncharacterized protein</fullName>
    </submittedName>
</protein>
<organism evidence="1 2">
    <name type="scientific">Ustilaginoidea virens</name>
    <name type="common">Rice false smut fungus</name>
    <name type="synonym">Villosiclava virens</name>
    <dbReference type="NCBI Taxonomy" id="1159556"/>
    <lineage>
        <taxon>Eukaryota</taxon>
        <taxon>Fungi</taxon>
        <taxon>Dikarya</taxon>
        <taxon>Ascomycota</taxon>
        <taxon>Pezizomycotina</taxon>
        <taxon>Sordariomycetes</taxon>
        <taxon>Hypocreomycetidae</taxon>
        <taxon>Hypocreales</taxon>
        <taxon>Clavicipitaceae</taxon>
        <taxon>Ustilaginoidea</taxon>
    </lineage>
</organism>
<dbReference type="KEGG" id="uvi:66066313"/>